<feature type="non-terminal residue" evidence="1">
    <location>
        <position position="1"/>
    </location>
</feature>
<proteinExistence type="predicted"/>
<sequence length="237" mass="26955">MEEVKKQVQLAMTGRDTEEAVAQGKRPMRLAEGIQAMNLAANLAVMGKVLGNHEKLLQDLVEVVEYLKAILLLGARQRRLLQERWEDFQIDCLVEEAVRHERNLVEQLRFLSSDLWAIGRMRQLQQVYMEKKGGVDNEALKSAELPALPELSGDTGVEFSDWLYVAEQTIGAMSDSASIWYEKIMACVREAYARYQVASPLERLSIGPRSAPELLEPRWVRLDRKVMTLILAAMPKM</sequence>
<comment type="caution">
    <text evidence="1">The sequence shown here is derived from an EMBL/GenBank/DDBJ whole genome shotgun (WGS) entry which is preliminary data.</text>
</comment>
<name>A0A813CDB6_9DINO</name>
<evidence type="ECO:0000313" key="2">
    <source>
        <dbReference type="Proteomes" id="UP000601435"/>
    </source>
</evidence>
<gene>
    <name evidence="1" type="ORF">SNEC2469_LOCUS34860</name>
</gene>
<reference evidence="1" key="1">
    <citation type="submission" date="2021-02" db="EMBL/GenBank/DDBJ databases">
        <authorList>
            <person name="Dougan E. K."/>
            <person name="Rhodes N."/>
            <person name="Thang M."/>
            <person name="Chan C."/>
        </authorList>
    </citation>
    <scope>NUCLEOTIDE SEQUENCE</scope>
</reference>
<evidence type="ECO:0000313" key="1">
    <source>
        <dbReference type="EMBL" id="CAE7942955.1"/>
    </source>
</evidence>
<organism evidence="1 2">
    <name type="scientific">Symbiodinium necroappetens</name>
    <dbReference type="NCBI Taxonomy" id="1628268"/>
    <lineage>
        <taxon>Eukaryota</taxon>
        <taxon>Sar</taxon>
        <taxon>Alveolata</taxon>
        <taxon>Dinophyceae</taxon>
        <taxon>Suessiales</taxon>
        <taxon>Symbiodiniaceae</taxon>
        <taxon>Symbiodinium</taxon>
    </lineage>
</organism>
<protein>
    <submittedName>
        <fullName evidence="1">Uncharacterized protein</fullName>
    </submittedName>
</protein>
<accession>A0A813CDB6</accession>
<dbReference type="Proteomes" id="UP000601435">
    <property type="component" value="Unassembled WGS sequence"/>
</dbReference>
<keyword evidence="2" id="KW-1185">Reference proteome</keyword>
<dbReference type="EMBL" id="CAJNJA010098192">
    <property type="protein sequence ID" value="CAE7942955.1"/>
    <property type="molecule type" value="Genomic_DNA"/>
</dbReference>
<dbReference type="AlphaFoldDB" id="A0A813CDB6"/>